<reference evidence="1 2" key="1">
    <citation type="journal article" date="2022" name="Plant J.">
        <title>Chromosome-level genome of Camellia lanceoleosa provides a valuable resource for understanding genome evolution and self-incompatibility.</title>
        <authorList>
            <person name="Gong W."/>
            <person name="Xiao S."/>
            <person name="Wang L."/>
            <person name="Liao Z."/>
            <person name="Chang Y."/>
            <person name="Mo W."/>
            <person name="Hu G."/>
            <person name="Li W."/>
            <person name="Zhao G."/>
            <person name="Zhu H."/>
            <person name="Hu X."/>
            <person name="Ji K."/>
            <person name="Xiang X."/>
            <person name="Song Q."/>
            <person name="Yuan D."/>
            <person name="Jin S."/>
            <person name="Zhang L."/>
        </authorList>
    </citation>
    <scope>NUCLEOTIDE SEQUENCE [LARGE SCALE GENOMIC DNA]</scope>
    <source>
        <strain evidence="1">SQ_2022a</strain>
    </source>
</reference>
<protein>
    <submittedName>
        <fullName evidence="1">Leucine-rich repeat and IQ domain-containing protein 4</fullName>
    </submittedName>
</protein>
<evidence type="ECO:0000313" key="1">
    <source>
        <dbReference type="EMBL" id="KAI8004408.1"/>
    </source>
</evidence>
<evidence type="ECO:0000313" key="2">
    <source>
        <dbReference type="Proteomes" id="UP001060215"/>
    </source>
</evidence>
<accession>A0ACC0GV42</accession>
<sequence length="118" mass="13322">MLNVYIEGSLPTSLRWLTNLRSLSLYDCGLINDVSVIVALENLEILSFQGTKIEELPKEIGRLSHLKLLDLLQFGVKRICPGVLSSLSKLEELYLGYSFDDENRIEETKATFTDLCVV</sequence>
<dbReference type="EMBL" id="CM045766">
    <property type="protein sequence ID" value="KAI8004408.1"/>
    <property type="molecule type" value="Genomic_DNA"/>
</dbReference>
<comment type="caution">
    <text evidence="1">The sequence shown here is derived from an EMBL/GenBank/DDBJ whole genome shotgun (WGS) entry which is preliminary data.</text>
</comment>
<dbReference type="Proteomes" id="UP001060215">
    <property type="component" value="Chromosome 9"/>
</dbReference>
<gene>
    <name evidence="1" type="ORF">LOK49_LG08G00508</name>
</gene>
<name>A0ACC0GV42_9ERIC</name>
<keyword evidence="2" id="KW-1185">Reference proteome</keyword>
<organism evidence="1 2">
    <name type="scientific">Camellia lanceoleosa</name>
    <dbReference type="NCBI Taxonomy" id="1840588"/>
    <lineage>
        <taxon>Eukaryota</taxon>
        <taxon>Viridiplantae</taxon>
        <taxon>Streptophyta</taxon>
        <taxon>Embryophyta</taxon>
        <taxon>Tracheophyta</taxon>
        <taxon>Spermatophyta</taxon>
        <taxon>Magnoliopsida</taxon>
        <taxon>eudicotyledons</taxon>
        <taxon>Gunneridae</taxon>
        <taxon>Pentapetalae</taxon>
        <taxon>asterids</taxon>
        <taxon>Ericales</taxon>
        <taxon>Theaceae</taxon>
        <taxon>Camellia</taxon>
    </lineage>
</organism>
<proteinExistence type="predicted"/>